<keyword evidence="3 6" id="KW-0378">Hydrolase</keyword>
<feature type="transmembrane region" description="Helical" evidence="8">
    <location>
        <begin position="6"/>
        <end position="29"/>
    </location>
</feature>
<evidence type="ECO:0000313" key="10">
    <source>
        <dbReference type="EMBL" id="SLN00430.1"/>
    </source>
</evidence>
<dbReference type="PANTHER" id="PTHR34978:SF3">
    <property type="entry name" value="SLR0241 PROTEIN"/>
    <property type="match status" value="1"/>
</dbReference>
<comment type="similarity">
    <text evidence="6">Belongs to the peptidase M48 family.</text>
</comment>
<gene>
    <name evidence="10" type="ORF">FM105_12635</name>
</gene>
<evidence type="ECO:0000259" key="9">
    <source>
        <dbReference type="Pfam" id="PF01435"/>
    </source>
</evidence>
<evidence type="ECO:0000256" key="2">
    <source>
        <dbReference type="ARBA" id="ARBA00022723"/>
    </source>
</evidence>
<proteinExistence type="inferred from homology"/>
<keyword evidence="2" id="KW-0479">Metal-binding</keyword>
<dbReference type="InterPro" id="IPR052173">
    <property type="entry name" value="Beta-lactam_resp_regulator"/>
</dbReference>
<dbReference type="Gene3D" id="3.30.2010.10">
    <property type="entry name" value="Metalloproteases ('zincins'), catalytic domain"/>
    <property type="match status" value="1"/>
</dbReference>
<evidence type="ECO:0000256" key="1">
    <source>
        <dbReference type="ARBA" id="ARBA00022670"/>
    </source>
</evidence>
<keyword evidence="8" id="KW-0812">Transmembrane</keyword>
<feature type="region of interest" description="Disordered" evidence="7">
    <location>
        <begin position="297"/>
        <end position="316"/>
    </location>
</feature>
<keyword evidence="8" id="KW-0472">Membrane</keyword>
<dbReference type="GO" id="GO:0046872">
    <property type="term" value="F:metal ion binding"/>
    <property type="evidence" value="ECO:0007669"/>
    <property type="project" value="UniProtKB-KW"/>
</dbReference>
<protein>
    <submittedName>
        <fullName evidence="10">Peptidase M48, Ste24p</fullName>
    </submittedName>
</protein>
<keyword evidence="11" id="KW-1185">Reference proteome</keyword>
<dbReference type="CDD" id="cd07326">
    <property type="entry name" value="M56_BlaR1_MecR1_like"/>
    <property type="match status" value="1"/>
</dbReference>
<dbReference type="GO" id="GO:0006508">
    <property type="term" value="P:proteolysis"/>
    <property type="evidence" value="ECO:0007669"/>
    <property type="project" value="UniProtKB-KW"/>
</dbReference>
<dbReference type="AlphaFoldDB" id="A0A1X6XMW9"/>
<evidence type="ECO:0000256" key="7">
    <source>
        <dbReference type="SAM" id="MobiDB-lite"/>
    </source>
</evidence>
<evidence type="ECO:0000256" key="4">
    <source>
        <dbReference type="ARBA" id="ARBA00022833"/>
    </source>
</evidence>
<dbReference type="RefSeq" id="WP_087008739.1">
    <property type="nucleotide sequence ID" value="NZ_FWFF01000020.1"/>
</dbReference>
<evidence type="ECO:0000256" key="8">
    <source>
        <dbReference type="SAM" id="Phobius"/>
    </source>
</evidence>
<dbReference type="Pfam" id="PF01435">
    <property type="entry name" value="Peptidase_M48"/>
    <property type="match status" value="1"/>
</dbReference>
<reference evidence="11" key="1">
    <citation type="submission" date="2017-02" db="EMBL/GenBank/DDBJ databases">
        <authorList>
            <person name="Dridi B."/>
        </authorList>
    </citation>
    <scope>NUCLEOTIDE SEQUENCE [LARGE SCALE GENOMIC DNA]</scope>
    <source>
        <strain evidence="11">B Co 03.10</strain>
    </source>
</reference>
<evidence type="ECO:0000256" key="3">
    <source>
        <dbReference type="ARBA" id="ARBA00022801"/>
    </source>
</evidence>
<dbReference type="EMBL" id="FWFF01000020">
    <property type="protein sequence ID" value="SLN00430.1"/>
    <property type="molecule type" value="Genomic_DNA"/>
</dbReference>
<dbReference type="GO" id="GO:0004222">
    <property type="term" value="F:metalloendopeptidase activity"/>
    <property type="evidence" value="ECO:0007669"/>
    <property type="project" value="InterPro"/>
</dbReference>
<feature type="domain" description="Peptidase M48" evidence="9">
    <location>
        <begin position="151"/>
        <end position="288"/>
    </location>
</feature>
<dbReference type="Proteomes" id="UP000196581">
    <property type="component" value="Unassembled WGS sequence"/>
</dbReference>
<name>A0A1X6XMW9_9MICO</name>
<feature type="transmembrane region" description="Helical" evidence="8">
    <location>
        <begin position="333"/>
        <end position="358"/>
    </location>
</feature>
<dbReference type="PANTHER" id="PTHR34978">
    <property type="entry name" value="POSSIBLE SENSOR-TRANSDUCER PROTEIN BLAR"/>
    <property type="match status" value="1"/>
</dbReference>
<feature type="transmembrane region" description="Helical" evidence="8">
    <location>
        <begin position="41"/>
        <end position="62"/>
    </location>
</feature>
<keyword evidence="1 6" id="KW-0645">Protease</keyword>
<accession>A0A1X6XMW9</accession>
<evidence type="ECO:0000313" key="11">
    <source>
        <dbReference type="Proteomes" id="UP000196581"/>
    </source>
</evidence>
<feature type="transmembrane region" description="Helical" evidence="8">
    <location>
        <begin position="99"/>
        <end position="120"/>
    </location>
</feature>
<keyword evidence="4 6" id="KW-0862">Zinc</keyword>
<keyword evidence="8" id="KW-1133">Transmembrane helix</keyword>
<dbReference type="InterPro" id="IPR001915">
    <property type="entry name" value="Peptidase_M48"/>
</dbReference>
<keyword evidence="5 6" id="KW-0482">Metalloprotease</keyword>
<evidence type="ECO:0000256" key="6">
    <source>
        <dbReference type="RuleBase" id="RU003983"/>
    </source>
</evidence>
<evidence type="ECO:0000256" key="5">
    <source>
        <dbReference type="ARBA" id="ARBA00023049"/>
    </source>
</evidence>
<comment type="cofactor">
    <cofactor evidence="6">
        <name>Zn(2+)</name>
        <dbReference type="ChEBI" id="CHEBI:29105"/>
    </cofactor>
    <text evidence="6">Binds 1 zinc ion per subunit.</text>
</comment>
<organism evidence="10 11">
    <name type="scientific">Brevibacterium yomogidense</name>
    <dbReference type="NCBI Taxonomy" id="946573"/>
    <lineage>
        <taxon>Bacteria</taxon>
        <taxon>Bacillati</taxon>
        <taxon>Actinomycetota</taxon>
        <taxon>Actinomycetes</taxon>
        <taxon>Micrococcales</taxon>
        <taxon>Brevibacteriaceae</taxon>
        <taxon>Brevibacterium</taxon>
    </lineage>
</organism>
<sequence length="364" mass="36372">MTGALALAAALLAALVCVAFAGPVALGAVRPQLSARPKASIAAVAAGGTAWVLALIAVGPVLTWSVTGPGLVPGAVGAVCQQCLAATNPFSEQPVPAGIPSAVLVGASALTIGVIAVSVLRESMFLIPRVCRIGRADLRAAVSVSGVRVRIDEDREAFAYALPARCGGIVVSRGAIDLFDEDELRAVVAHEAIHVKHRHHLIAALAMGIAAPLRWVPFIATCERTVLDLLEIDADTGALRTSRTSALVSALVKLQDAEGRRAHEAAGASAMEAVSSAKPEARAAGALFVLGVSGGGPGEGPPVRGGARGGGGPSARVASLVGRRQRPRRWSGAGLAALIAPVSAAGVGVHAAGAVALLSGCAVL</sequence>